<sequence>MELDRENPLPLSRLRGGPDVHWQDWSPELETAYLEQLAGVERLEDAASLQLVVNTVAGGTIDHLGGTLPNLQELNLNGSMLDSLRDLGTGFRLLQVLWVSRCGLKDLDGLNGLPSLRELYAAYNDIADLQPVDACQHLEVLDVECNCIADADNVLYLVSCTNLQTLSLAGNPAAEQPDYRRTVCAALPSLQCLDDEPVTSADRDPQHPQHDGSTGMGSVAASGAVLSGFNWVVTAPSSSAAGPSSLPLPPLRAAAAAAAVSTSSAAFDSPSDTAASTLTAAAHASSSAASTSRTGTPGAPADAEEVALVVAGIKHARVGVDSHEFREIEMNLLVATADGTDVQLDVRPGSSTLLPASASTWVRTLRSSREGSLAALRASHAAAASARTGSQSSGSPCSASPISSRPPSAPHQQQQQQQQRSPALSQHQQQPQQQERWAVLTGAGAALGMSLGFGGGGMRGHGSWTGNGGMGAGGYGGMVTAESPRRPGSGGYRLGTPGSAGRPFSARPGTSASFSARVSTSASTGTAPSSATVGLYWAKNRIGASGANGAGGGNVDTGACSGHGGTASSDDAEGAVCSSKLTQGSDTTFGASLARDLRKWKGAAVRAAAASTSAGGADASGDAPAAEGPTGHCGGGNALSQTLLRGGQLDPKALLEELKRWKLETADRVLFVDPDEAPVEGCWAGSEGPELAAGGGGGMGMGGGHRPDVLSLSSSHDVAASSELGGVLGVGIGLGLGLLEPGPEPGMSPMVPSSPLQPPRPPAGAAAAVRRKMVLAKVLRDVAADSIGSSGASISEILAGLRPVHSPAGFMVGSPHHKPGIAWGAPLGNGDMHERDGEHRASASPASQHQRHQQQHHHHQHASAAAQQQHQQQQRSHRPSSARSTCSSSGQSDYGHTCSYSSRPGSREEEGSTAMSAGIGSSYTQQHSSSSLQRQKSGSRAPGIPVGPSGHAGMYKVMSVAGEVDVRSSNPNPVVRLGHG</sequence>
<feature type="compositionally biased region" description="Low complexity" evidence="2">
    <location>
        <begin position="881"/>
        <end position="892"/>
    </location>
</feature>
<keyword evidence="4" id="KW-1185">Reference proteome</keyword>
<feature type="region of interest" description="Disordered" evidence="2">
    <location>
        <begin position="743"/>
        <end position="763"/>
    </location>
</feature>
<dbReference type="InterPro" id="IPR040091">
    <property type="entry name" value="LRRC56"/>
</dbReference>
<dbReference type="Pfam" id="PF14580">
    <property type="entry name" value="LRR_9"/>
    <property type="match status" value="1"/>
</dbReference>
<feature type="region of interest" description="Disordered" evidence="2">
    <location>
        <begin position="821"/>
        <end position="953"/>
    </location>
</feature>
<feature type="compositionally biased region" description="Basic residues" evidence="2">
    <location>
        <begin position="849"/>
        <end position="861"/>
    </location>
</feature>
<dbReference type="GO" id="GO:0005930">
    <property type="term" value="C:axoneme"/>
    <property type="evidence" value="ECO:0007669"/>
    <property type="project" value="UniProtKB-SubCell"/>
</dbReference>
<comment type="subcellular location">
    <subcellularLocation>
        <location evidence="1">Cytoplasm</location>
        <location evidence="1">Cytoskeleton</location>
        <location evidence="1">Cilium axoneme</location>
    </subcellularLocation>
</comment>
<feature type="region of interest" description="Disordered" evidence="2">
    <location>
        <begin position="611"/>
        <end position="639"/>
    </location>
</feature>
<feature type="compositionally biased region" description="Low complexity" evidence="2">
    <location>
        <begin position="743"/>
        <end position="754"/>
    </location>
</feature>
<dbReference type="AlphaFoldDB" id="A0AAD3HFU9"/>
<feature type="compositionally biased region" description="Low complexity" evidence="2">
    <location>
        <begin position="862"/>
        <end position="874"/>
    </location>
</feature>
<name>A0AAD3HFU9_9CHLO</name>
<organism evidence="3 4">
    <name type="scientific">Astrephomene gubernaculifera</name>
    <dbReference type="NCBI Taxonomy" id="47775"/>
    <lineage>
        <taxon>Eukaryota</taxon>
        <taxon>Viridiplantae</taxon>
        <taxon>Chlorophyta</taxon>
        <taxon>core chlorophytes</taxon>
        <taxon>Chlorophyceae</taxon>
        <taxon>CS clade</taxon>
        <taxon>Chlamydomonadales</taxon>
        <taxon>Astrephomenaceae</taxon>
        <taxon>Astrephomene</taxon>
    </lineage>
</organism>
<gene>
    <name evidence="3" type="ORF">Agub_g205</name>
</gene>
<evidence type="ECO:0008006" key="5">
    <source>
        <dbReference type="Google" id="ProtNLM"/>
    </source>
</evidence>
<dbReference type="PANTHER" id="PTHR22708:SF0">
    <property type="entry name" value="LEUCINE-RICH REPEAT-CONTAINING PROTEIN 56"/>
    <property type="match status" value="1"/>
</dbReference>
<feature type="region of interest" description="Disordered" evidence="2">
    <location>
        <begin position="384"/>
        <end position="436"/>
    </location>
</feature>
<evidence type="ECO:0000256" key="2">
    <source>
        <dbReference type="SAM" id="MobiDB-lite"/>
    </source>
</evidence>
<proteinExistence type="predicted"/>
<dbReference type="Gene3D" id="3.80.10.10">
    <property type="entry name" value="Ribonuclease Inhibitor"/>
    <property type="match status" value="1"/>
</dbReference>
<evidence type="ECO:0000256" key="1">
    <source>
        <dbReference type="ARBA" id="ARBA00004430"/>
    </source>
</evidence>
<feature type="compositionally biased region" description="Low complexity" evidence="2">
    <location>
        <begin position="611"/>
        <end position="628"/>
    </location>
</feature>
<feature type="region of interest" description="Disordered" evidence="2">
    <location>
        <begin position="195"/>
        <end position="217"/>
    </location>
</feature>
<feature type="compositionally biased region" description="Basic and acidic residues" evidence="2">
    <location>
        <begin position="831"/>
        <end position="841"/>
    </location>
</feature>
<dbReference type="Proteomes" id="UP001054857">
    <property type="component" value="Unassembled WGS sequence"/>
</dbReference>
<dbReference type="SUPFAM" id="SSF52058">
    <property type="entry name" value="L domain-like"/>
    <property type="match status" value="1"/>
</dbReference>
<feature type="compositionally biased region" description="Low complexity" evidence="2">
    <location>
        <begin position="921"/>
        <end position="939"/>
    </location>
</feature>
<evidence type="ECO:0000313" key="3">
    <source>
        <dbReference type="EMBL" id="GFR39724.1"/>
    </source>
</evidence>
<accession>A0AAD3HFU9</accession>
<dbReference type="EMBL" id="BMAR01000001">
    <property type="protein sequence ID" value="GFR39724.1"/>
    <property type="molecule type" value="Genomic_DNA"/>
</dbReference>
<dbReference type="PANTHER" id="PTHR22708">
    <property type="entry name" value="LEUCINE-RICH REPEAT-CONTAINING PROTEIN 56"/>
    <property type="match status" value="1"/>
</dbReference>
<feature type="compositionally biased region" description="Basic and acidic residues" evidence="2">
    <location>
        <begin position="201"/>
        <end position="210"/>
    </location>
</feature>
<feature type="region of interest" description="Disordered" evidence="2">
    <location>
        <begin position="477"/>
        <end position="512"/>
    </location>
</feature>
<comment type="caution">
    <text evidence="3">The sequence shown here is derived from an EMBL/GenBank/DDBJ whole genome shotgun (WGS) entry which is preliminary data.</text>
</comment>
<evidence type="ECO:0000313" key="4">
    <source>
        <dbReference type="Proteomes" id="UP001054857"/>
    </source>
</evidence>
<dbReference type="InterPro" id="IPR032675">
    <property type="entry name" value="LRR_dom_sf"/>
</dbReference>
<protein>
    <recommendedName>
        <fullName evidence="5">Leucine-rich repeat-containing protein 56</fullName>
    </recommendedName>
</protein>
<reference evidence="3 4" key="1">
    <citation type="journal article" date="2021" name="Sci. Rep.">
        <title>Genome sequencing of the multicellular alga Astrephomene provides insights into convergent evolution of germ-soma differentiation.</title>
        <authorList>
            <person name="Yamashita S."/>
            <person name="Yamamoto K."/>
            <person name="Matsuzaki R."/>
            <person name="Suzuki S."/>
            <person name="Yamaguchi H."/>
            <person name="Hirooka S."/>
            <person name="Minakuchi Y."/>
            <person name="Miyagishima S."/>
            <person name="Kawachi M."/>
            <person name="Toyoda A."/>
            <person name="Nozaki H."/>
        </authorList>
    </citation>
    <scope>NUCLEOTIDE SEQUENCE [LARGE SCALE GENOMIC DNA]</scope>
    <source>
        <strain evidence="3 4">NIES-4017</strain>
    </source>
</reference>